<dbReference type="AlphaFoldDB" id="E5AQE6"/>
<sequence length="104" mass="11361">MCGRGLCYPRRPWAPRKVAVPSTEPAANIQMKLRLQTAEQALADAYRRMQQLEQDNQALQQQLGQTKGMAQAAQHALDAHVAPLRATIDAGQHAAQALTPAGRH</sequence>
<evidence type="ECO:0000256" key="1">
    <source>
        <dbReference type="SAM" id="Coils"/>
    </source>
</evidence>
<gene>
    <name evidence="2" type="ordered locus">RBRH_03774</name>
</gene>
<organism evidence="2 3">
    <name type="scientific">Mycetohabitans rhizoxinica (strain DSM 19002 / CIP 109453 / HKI 454)</name>
    <name type="common">Paraburkholderia rhizoxinica</name>
    <dbReference type="NCBI Taxonomy" id="882378"/>
    <lineage>
        <taxon>Bacteria</taxon>
        <taxon>Pseudomonadati</taxon>
        <taxon>Pseudomonadota</taxon>
        <taxon>Betaproteobacteria</taxon>
        <taxon>Burkholderiales</taxon>
        <taxon>Burkholderiaceae</taxon>
        <taxon>Mycetohabitans</taxon>
    </lineage>
</organism>
<evidence type="ECO:0000313" key="3">
    <source>
        <dbReference type="Proteomes" id="UP000007437"/>
    </source>
</evidence>
<dbReference type="Proteomes" id="UP000007437">
    <property type="component" value="Chromosome"/>
</dbReference>
<dbReference type="KEGG" id="brh:RBRH_03774"/>
<feature type="coiled-coil region" evidence="1">
    <location>
        <begin position="35"/>
        <end position="69"/>
    </location>
</feature>
<evidence type="ECO:0000313" key="2">
    <source>
        <dbReference type="EMBL" id="CBW74828.1"/>
    </source>
</evidence>
<dbReference type="EMBL" id="FR687359">
    <property type="protein sequence ID" value="CBW74828.1"/>
    <property type="molecule type" value="Genomic_DNA"/>
</dbReference>
<name>E5AQE6_MYCRK</name>
<keyword evidence="1" id="KW-0175">Coiled coil</keyword>
<reference evidence="2 3" key="1">
    <citation type="journal article" date="2011" name="J. Bacteriol.">
        <title>Complete genome sequence of Burkholderia rhizoxinica, an endosymbiont of Rhizopus microsporus.</title>
        <authorList>
            <person name="Lackner G."/>
            <person name="Moebius N."/>
            <person name="Partida-Martinez L."/>
            <person name="Hertweck C."/>
        </authorList>
    </citation>
    <scope>NUCLEOTIDE SEQUENCE [LARGE SCALE GENOMIC DNA]</scope>
    <source>
        <strain evidence="3">DSM 19002 / CIP 109453 / HKI 454</strain>
    </source>
</reference>
<accession>E5AQE6</accession>
<proteinExistence type="predicted"/>
<protein>
    <submittedName>
        <fullName evidence="2">Uncharacterized protein</fullName>
    </submittedName>
</protein>
<dbReference type="HOGENOM" id="CLU_2244912_0_0_4"/>